<evidence type="ECO:0000256" key="2">
    <source>
        <dbReference type="ARBA" id="ARBA00012864"/>
    </source>
</evidence>
<dbReference type="EC" id="3.5.2.7" evidence="2"/>
<keyword evidence="5 10" id="KW-0378">Hydrolase</keyword>
<dbReference type="AlphaFoldDB" id="A0A644TCB5"/>
<dbReference type="PANTHER" id="PTHR42752:SF1">
    <property type="entry name" value="IMIDAZOLONEPROPIONASE-RELATED"/>
    <property type="match status" value="1"/>
</dbReference>
<dbReference type="InterPro" id="IPR013108">
    <property type="entry name" value="Amidohydro_3"/>
</dbReference>
<evidence type="ECO:0000256" key="1">
    <source>
        <dbReference type="ARBA" id="ARBA00005023"/>
    </source>
</evidence>
<dbReference type="FunFam" id="3.20.20.140:FF:000007">
    <property type="entry name" value="Imidazolonepropionase"/>
    <property type="match status" value="1"/>
</dbReference>
<gene>
    <name evidence="10" type="primary">hutI_4</name>
    <name evidence="10" type="ORF">SDC9_10221</name>
</gene>
<dbReference type="SUPFAM" id="SSF51338">
    <property type="entry name" value="Composite domain of metallo-dependent hydrolases"/>
    <property type="match status" value="2"/>
</dbReference>
<evidence type="ECO:0000256" key="4">
    <source>
        <dbReference type="ARBA" id="ARBA00022723"/>
    </source>
</evidence>
<proteinExistence type="inferred from homology"/>
<dbReference type="EMBL" id="VSSQ01000025">
    <property type="protein sequence ID" value="MPL64566.1"/>
    <property type="molecule type" value="Genomic_DNA"/>
</dbReference>
<accession>A0A644TCB5</accession>
<dbReference type="SUPFAM" id="SSF51556">
    <property type="entry name" value="Metallo-dependent hydrolases"/>
    <property type="match status" value="1"/>
</dbReference>
<dbReference type="InterPro" id="IPR005920">
    <property type="entry name" value="HutI"/>
</dbReference>
<evidence type="ECO:0000256" key="5">
    <source>
        <dbReference type="ARBA" id="ARBA00022801"/>
    </source>
</evidence>
<dbReference type="Gene3D" id="2.30.40.10">
    <property type="entry name" value="Urease, subunit C, domain 1"/>
    <property type="match status" value="1"/>
</dbReference>
<evidence type="ECO:0000259" key="9">
    <source>
        <dbReference type="Pfam" id="PF07969"/>
    </source>
</evidence>
<reference evidence="10" key="1">
    <citation type="submission" date="2019-08" db="EMBL/GenBank/DDBJ databases">
        <authorList>
            <person name="Kucharzyk K."/>
            <person name="Murdoch R.W."/>
            <person name="Higgins S."/>
            <person name="Loffler F."/>
        </authorList>
    </citation>
    <scope>NUCLEOTIDE SEQUENCE</scope>
</reference>
<dbReference type="HAMAP" id="MF_00372">
    <property type="entry name" value="HutI"/>
    <property type="match status" value="1"/>
</dbReference>
<dbReference type="Pfam" id="PF07969">
    <property type="entry name" value="Amidohydro_3"/>
    <property type="match status" value="1"/>
</dbReference>
<evidence type="ECO:0000313" key="10">
    <source>
        <dbReference type="EMBL" id="MPL64566.1"/>
    </source>
</evidence>
<organism evidence="10">
    <name type="scientific">bioreactor metagenome</name>
    <dbReference type="NCBI Taxonomy" id="1076179"/>
    <lineage>
        <taxon>unclassified sequences</taxon>
        <taxon>metagenomes</taxon>
        <taxon>ecological metagenomes</taxon>
    </lineage>
</organism>
<keyword evidence="7" id="KW-0862">Zinc</keyword>
<name>A0A644TCB5_9ZZZZ</name>
<keyword evidence="4" id="KW-0479">Metal-binding</keyword>
<evidence type="ECO:0000256" key="8">
    <source>
        <dbReference type="ARBA" id="ARBA00023004"/>
    </source>
</evidence>
<protein>
    <recommendedName>
        <fullName evidence="2">imidazolonepropionase</fullName>
        <ecNumber evidence="2">3.5.2.7</ecNumber>
    </recommendedName>
</protein>
<dbReference type="InterPro" id="IPR032466">
    <property type="entry name" value="Metal_Hydrolase"/>
</dbReference>
<feature type="domain" description="Amidohydrolase 3" evidence="9">
    <location>
        <begin position="129"/>
        <end position="419"/>
    </location>
</feature>
<dbReference type="GO" id="GO:0005737">
    <property type="term" value="C:cytoplasm"/>
    <property type="evidence" value="ECO:0007669"/>
    <property type="project" value="InterPro"/>
</dbReference>
<dbReference type="GO" id="GO:0046872">
    <property type="term" value="F:metal ion binding"/>
    <property type="evidence" value="ECO:0007669"/>
    <property type="project" value="UniProtKB-KW"/>
</dbReference>
<keyword evidence="6" id="KW-0369">Histidine metabolism</keyword>
<evidence type="ECO:0000256" key="7">
    <source>
        <dbReference type="ARBA" id="ARBA00022833"/>
    </source>
</evidence>
<dbReference type="CDD" id="cd01296">
    <property type="entry name" value="Imidazolone-5PH"/>
    <property type="match status" value="1"/>
</dbReference>
<keyword evidence="8" id="KW-0408">Iron</keyword>
<evidence type="ECO:0000256" key="3">
    <source>
        <dbReference type="ARBA" id="ARBA00022490"/>
    </source>
</evidence>
<comment type="pathway">
    <text evidence="1">Amino-acid degradation.</text>
</comment>
<dbReference type="InterPro" id="IPR011059">
    <property type="entry name" value="Metal-dep_hydrolase_composite"/>
</dbReference>
<evidence type="ECO:0000256" key="6">
    <source>
        <dbReference type="ARBA" id="ARBA00022808"/>
    </source>
</evidence>
<comment type="caution">
    <text evidence="10">The sequence shown here is derived from an EMBL/GenBank/DDBJ whole genome shotgun (WGS) entry which is preliminary data.</text>
</comment>
<keyword evidence="3" id="KW-0963">Cytoplasm</keyword>
<sequence length="421" mass="44372">MKGDLFIVNIGQIATASGKKALRGPDMGRLLVTQNGAILVEKGIISYAGVQEGPDYEAALKKARAGAYPLLDAAGKACVPGFVDCHTHFLFAGFRAEEFFWRAQGLSYMEIHRRGGGIGKTAKATREASFENLLSSGGARLSSMLAQGITTVEGKSGYGLDRTTELRQLQAMAALDAMQPVDIVRTFMGAHSLPPEFSGRPGEYIDFIIAEVLPEVAREKMAEFADIFCEKAIFELEDSRRYLEAAKTLGLGLKIHADEIEALGGAGLAASVGAVSAEHLLKASAQDLAAMAAAGVIAVCLPLTAFVLKEPYANARGMIDKGLAVALASDLNPGSCYSQSIPLIFAIAVLYMGLSFAETLCALTLNGAAALGRADRTGSIEPGKLGDILILDAPEASHLAYNSGMNLVVNTVKNGVLVYPR</sequence>
<dbReference type="Gene3D" id="3.20.20.140">
    <property type="entry name" value="Metal-dependent hydrolases"/>
    <property type="match status" value="1"/>
</dbReference>
<dbReference type="NCBIfam" id="TIGR01224">
    <property type="entry name" value="hutI"/>
    <property type="match status" value="1"/>
</dbReference>
<dbReference type="PANTHER" id="PTHR42752">
    <property type="entry name" value="IMIDAZOLONEPROPIONASE"/>
    <property type="match status" value="1"/>
</dbReference>
<dbReference type="GO" id="GO:0019556">
    <property type="term" value="P:L-histidine catabolic process to glutamate and formamide"/>
    <property type="evidence" value="ECO:0007669"/>
    <property type="project" value="InterPro"/>
</dbReference>
<dbReference type="GO" id="GO:0050480">
    <property type="term" value="F:imidazolonepropionase activity"/>
    <property type="evidence" value="ECO:0007669"/>
    <property type="project" value="UniProtKB-EC"/>
</dbReference>